<keyword evidence="2" id="KW-1185">Reference proteome</keyword>
<organism evidence="1 2">
    <name type="scientific">Staphylococcus pseudoxylosus</name>
    <dbReference type="NCBI Taxonomy" id="2282419"/>
    <lineage>
        <taxon>Bacteria</taxon>
        <taxon>Bacillati</taxon>
        <taxon>Bacillota</taxon>
        <taxon>Bacilli</taxon>
        <taxon>Bacillales</taxon>
        <taxon>Staphylococcaceae</taxon>
        <taxon>Staphylococcus</taxon>
    </lineage>
</organism>
<dbReference type="EMBL" id="RCVN01000001">
    <property type="protein sequence ID" value="RMI86480.1"/>
    <property type="molecule type" value="Genomic_DNA"/>
</dbReference>
<comment type="caution">
    <text evidence="1">The sequence shown here is derived from an EMBL/GenBank/DDBJ whole genome shotgun (WGS) entry which is preliminary data.</text>
</comment>
<evidence type="ECO:0000313" key="1">
    <source>
        <dbReference type="EMBL" id="RMI86480.1"/>
    </source>
</evidence>
<protein>
    <recommendedName>
        <fullName evidence="3">HK97 gp10 family phage protein</fullName>
    </recommendedName>
</protein>
<accession>A0AAQ0MJY5</accession>
<dbReference type="Proteomes" id="UP000269505">
    <property type="component" value="Unassembled WGS sequence"/>
</dbReference>
<evidence type="ECO:0008006" key="3">
    <source>
        <dbReference type="Google" id="ProtNLM"/>
    </source>
</evidence>
<sequence>MAKRKTFNGIKMEGQKELFKELDKKFGKRQRRKIFDIALVAAGEELLKAVKANIRYFRDTGDEYGEAKLSEPYWEGTYRSIRIYWEGPSQRYSIVHLNEKGFHARNGKFIRPKGLGAIDKAIRASKKTFYKVYEEEVEKLL</sequence>
<dbReference type="AlphaFoldDB" id="A0AAQ0MJY5"/>
<reference evidence="1 2" key="1">
    <citation type="submission" date="2018-10" db="EMBL/GenBank/DDBJ databases">
        <title>Staphylococcus pseudoxylosus sp. nov., isolated from bovine mastitis.</title>
        <authorList>
            <person name="Macfadyen A.C."/>
            <person name="Leroy S."/>
            <person name="Harrison E.M."/>
            <person name="Parkhill J."/>
            <person name="Holmes M.A."/>
            <person name="Paterson G.K."/>
        </authorList>
    </citation>
    <scope>NUCLEOTIDE SEQUENCE [LARGE SCALE GENOMIC DNA]</scope>
    <source>
        <strain evidence="1 2">S04009</strain>
    </source>
</reference>
<dbReference type="RefSeq" id="WP_122062623.1">
    <property type="nucleotide sequence ID" value="NZ_JAHCSS010000003.1"/>
</dbReference>
<name>A0AAQ0MJY5_9STAP</name>
<evidence type="ECO:0000313" key="2">
    <source>
        <dbReference type="Proteomes" id="UP000269505"/>
    </source>
</evidence>
<proteinExistence type="predicted"/>
<gene>
    <name evidence="1" type="ORF">D9V42_01415</name>
</gene>